<dbReference type="OrthoDB" id="6637242at2"/>
<organism evidence="1 2">
    <name type="scientific">Celerinatantimonas diazotrophica</name>
    <dbReference type="NCBI Taxonomy" id="412034"/>
    <lineage>
        <taxon>Bacteria</taxon>
        <taxon>Pseudomonadati</taxon>
        <taxon>Pseudomonadota</taxon>
        <taxon>Gammaproteobacteria</taxon>
        <taxon>Celerinatantimonadaceae</taxon>
        <taxon>Celerinatantimonas</taxon>
    </lineage>
</organism>
<proteinExistence type="predicted"/>
<evidence type="ECO:0000313" key="2">
    <source>
        <dbReference type="Proteomes" id="UP000295565"/>
    </source>
</evidence>
<dbReference type="Proteomes" id="UP000295565">
    <property type="component" value="Unassembled WGS sequence"/>
</dbReference>
<keyword evidence="2" id="KW-1185">Reference proteome</keyword>
<dbReference type="EMBL" id="SMGD01000001">
    <property type="protein sequence ID" value="TCK63984.1"/>
    <property type="molecule type" value="Genomic_DNA"/>
</dbReference>
<name>A0A4R1KH01_9GAMM</name>
<gene>
    <name evidence="1" type="ORF">EV690_0101</name>
</gene>
<comment type="caution">
    <text evidence="1">The sequence shown here is derived from an EMBL/GenBank/DDBJ whole genome shotgun (WGS) entry which is preliminary data.</text>
</comment>
<sequence>MESIRLESWPKFVIHIQGADFKGTIPTRIMPALLNLQKEVHKVYCISNYGDENLHHLTKEEREKLELVVKVGDGSSIFETLLQDSLVKTLQDAVSKMTPSEITLVLIFFGLCATSAFFWRSWLAHKGKEKELDQTIELSQLEKDKMEIVQKAAQNSIACSQIMQGLGELRADILTKLRPEDKLEVAASANDDPQPNFVISGVQANKIVSKPREKAVEQMVKGEYFLRAADFSKDGSVRLDVEDIANGYQFHADVPLGVLGYDQEEAIKNHSWERHPIELSMLVKQLHGRYTSAKVVSVVTKQLGRS</sequence>
<evidence type="ECO:0000313" key="1">
    <source>
        <dbReference type="EMBL" id="TCK63984.1"/>
    </source>
</evidence>
<protein>
    <submittedName>
        <fullName evidence="1">Uncharacterized protein</fullName>
    </submittedName>
</protein>
<accession>A0A4R1KH01</accession>
<reference evidence="1 2" key="1">
    <citation type="submission" date="2019-03" db="EMBL/GenBank/DDBJ databases">
        <title>Genomic Encyclopedia of Type Strains, Phase IV (KMG-IV): sequencing the most valuable type-strain genomes for metagenomic binning, comparative biology and taxonomic classification.</title>
        <authorList>
            <person name="Goeker M."/>
        </authorList>
    </citation>
    <scope>NUCLEOTIDE SEQUENCE [LARGE SCALE GENOMIC DNA]</scope>
    <source>
        <strain evidence="1 2">DSM 18577</strain>
    </source>
</reference>
<dbReference type="AlphaFoldDB" id="A0A4R1KH01"/>
<dbReference type="RefSeq" id="WP_131910979.1">
    <property type="nucleotide sequence ID" value="NZ_OU594967.1"/>
</dbReference>